<dbReference type="RefSeq" id="YP_010112386.1">
    <property type="nucleotide sequence ID" value="NC_055891.1"/>
</dbReference>
<evidence type="ECO:0000256" key="1">
    <source>
        <dbReference type="SAM" id="Phobius"/>
    </source>
</evidence>
<proteinExistence type="predicted"/>
<keyword evidence="3" id="KW-1185">Reference proteome</keyword>
<evidence type="ECO:0000313" key="2">
    <source>
        <dbReference type="EMBL" id="QOR56934.1"/>
    </source>
</evidence>
<evidence type="ECO:0000313" key="3">
    <source>
        <dbReference type="Proteomes" id="UP000593985"/>
    </source>
</evidence>
<reference evidence="2 3" key="1">
    <citation type="submission" date="2020-07" db="EMBL/GenBank/DDBJ databases">
        <title>Taxonomic proposal: Crassvirales, a new order of highly abundant and diverse bacterial viruses.</title>
        <authorList>
            <person name="Shkoporov A.N."/>
            <person name="Stockdale S.R."/>
            <person name="Guerin E."/>
            <person name="Ross R.P."/>
            <person name="Hill C."/>
        </authorList>
    </citation>
    <scope>NUCLEOTIDE SEQUENCE [LARGE SCALE GENOMIC DNA]</scope>
</reference>
<keyword evidence="1" id="KW-0812">Transmembrane</keyword>
<dbReference type="KEGG" id="vg:65130858"/>
<feature type="transmembrane region" description="Helical" evidence="1">
    <location>
        <begin position="86"/>
        <end position="105"/>
    </location>
</feature>
<feature type="transmembrane region" description="Helical" evidence="1">
    <location>
        <begin position="12"/>
        <end position="32"/>
    </location>
</feature>
<protein>
    <submittedName>
        <fullName evidence="2">Uncharacterized protein</fullName>
    </submittedName>
</protein>
<keyword evidence="1" id="KW-1133">Transmembrane helix</keyword>
<dbReference type="Proteomes" id="UP000593985">
    <property type="component" value="Segment"/>
</dbReference>
<dbReference type="GeneID" id="65130858"/>
<name>A0A7M1RS14_9CAUD</name>
<sequence length="138" mass="16054">MKKIWKSIKNTVSYIWLLPQNILGAILCYIYCSDGDIYDWNKATSDVKVNCYSKRIRGGITLGKYIIIGDASYAYHEFGHTIQSKILGPLYLLVIGLPSIIHAALHKHVCKNKDYYHFWTEKWANNLVDKHYKKLKED</sequence>
<dbReference type="EMBL" id="MT774398">
    <property type="protein sequence ID" value="QOR56934.1"/>
    <property type="molecule type" value="Genomic_DNA"/>
</dbReference>
<accession>A0A7M1RS14</accession>
<organism evidence="2 3">
    <name type="scientific">uncultured phage cr60_1</name>
    <dbReference type="NCBI Taxonomy" id="2772082"/>
    <lineage>
        <taxon>Viruses</taxon>
        <taxon>Duplodnaviria</taxon>
        <taxon>Heunggongvirae</taxon>
        <taxon>Uroviricota</taxon>
        <taxon>Caudoviricetes</taxon>
        <taxon>Crassvirales</taxon>
        <taxon>Suoliviridae</taxon>
        <taxon>Loutivirinae</taxon>
        <taxon>Buchavirus</taxon>
        <taxon>Buchavirus hominis</taxon>
    </lineage>
</organism>
<keyword evidence="1" id="KW-0472">Membrane</keyword>